<reference evidence="2 3" key="1">
    <citation type="submission" date="2016-11" db="EMBL/GenBank/DDBJ databases">
        <authorList>
            <person name="Jaros S."/>
            <person name="Januszkiewicz K."/>
            <person name="Wedrychowicz H."/>
        </authorList>
    </citation>
    <scope>NUCLEOTIDE SEQUENCE [LARGE SCALE GENOMIC DNA]</scope>
    <source>
        <strain evidence="2 3">DSM 16917</strain>
    </source>
</reference>
<dbReference type="SUPFAM" id="SSF101790">
    <property type="entry name" value="Aminomethyltransferase beta-barrel domain"/>
    <property type="match status" value="1"/>
</dbReference>
<dbReference type="STRING" id="299255.SAMN02745129_2894"/>
<dbReference type="InterPro" id="IPR029043">
    <property type="entry name" value="GcvT/YgfZ_C"/>
</dbReference>
<dbReference type="OrthoDB" id="9796287at2"/>
<dbReference type="Gene3D" id="2.40.30.160">
    <property type="match status" value="1"/>
</dbReference>
<dbReference type="PANTHER" id="PTHR22602">
    <property type="entry name" value="TRANSFERASE CAF17, MITOCHONDRIAL-RELATED"/>
    <property type="match status" value="1"/>
</dbReference>
<dbReference type="InterPro" id="IPR045179">
    <property type="entry name" value="YgfZ/GcvT"/>
</dbReference>
<sequence length="289" mass="31630">MLIPLPNLGAIEAQGDDRLTYLQSQLTCDLVKLPQNRWTFGGHCDPKGKLLAAFRLCHHGDSLLMLMPQSLVEVDLPALAKYAVFNKIELTDATARYDAYGLLDTAVLDGWQGEDNLKQQGEALALIDGEHAIVLLPAGAELPADLAALPQGEAEQFIAAELAAGRPWFEAEHSAEFVPQMLNLDAVGGVQYDKGCYIGQETVARMHFRGGNKRALYVLTGQPSDADTLEMQVGDNWRRAGVVVARQANGDQQWLTAVLSKELAPDTRFRLGEAEYQLAPLPYRLYGEA</sequence>
<dbReference type="InterPro" id="IPR017703">
    <property type="entry name" value="YgfZ/GCV_T_CS"/>
</dbReference>
<dbReference type="AlphaFoldDB" id="A0A1M5VPA4"/>
<gene>
    <name evidence="2" type="ORF">SAMN02745129_2894</name>
</gene>
<dbReference type="Gene3D" id="3.30.70.1400">
    <property type="entry name" value="Aminomethyltransferase beta-barrel domains"/>
    <property type="match status" value="1"/>
</dbReference>
<proteinExistence type="predicted"/>
<dbReference type="NCBIfam" id="TIGR03317">
    <property type="entry name" value="ygfZ_signature"/>
    <property type="match status" value="1"/>
</dbReference>
<dbReference type="SUPFAM" id="SSF103025">
    <property type="entry name" value="Folate-binding domain"/>
    <property type="match status" value="1"/>
</dbReference>
<dbReference type="GO" id="GO:0016226">
    <property type="term" value="P:iron-sulfur cluster assembly"/>
    <property type="evidence" value="ECO:0007669"/>
    <property type="project" value="TreeGrafter"/>
</dbReference>
<evidence type="ECO:0000313" key="3">
    <source>
        <dbReference type="Proteomes" id="UP000184268"/>
    </source>
</evidence>
<dbReference type="PANTHER" id="PTHR22602:SF0">
    <property type="entry name" value="TRANSFERASE CAF17, MITOCHONDRIAL-RELATED"/>
    <property type="match status" value="1"/>
</dbReference>
<dbReference type="Pfam" id="PF21130">
    <property type="entry name" value="YgfZ_barrel"/>
    <property type="match status" value="1"/>
</dbReference>
<dbReference type="RefSeq" id="WP_067656934.1">
    <property type="nucleotide sequence ID" value="NZ_FQXG01000004.1"/>
</dbReference>
<keyword evidence="3" id="KW-1185">Reference proteome</keyword>
<dbReference type="InterPro" id="IPR048451">
    <property type="entry name" value="YgfZ_barrel"/>
</dbReference>
<accession>A0A1M5VPA4</accession>
<evidence type="ECO:0000313" key="2">
    <source>
        <dbReference type="EMBL" id="SHH77057.1"/>
    </source>
</evidence>
<protein>
    <recommendedName>
        <fullName evidence="1">tRNA-modifying protein YgfZ-like beta-barrel domain-containing protein</fullName>
    </recommendedName>
</protein>
<dbReference type="EMBL" id="FQXG01000004">
    <property type="protein sequence ID" value="SHH77057.1"/>
    <property type="molecule type" value="Genomic_DNA"/>
</dbReference>
<organism evidence="2 3">
    <name type="scientific">Ferrimonas marina</name>
    <dbReference type="NCBI Taxonomy" id="299255"/>
    <lineage>
        <taxon>Bacteria</taxon>
        <taxon>Pseudomonadati</taxon>
        <taxon>Pseudomonadota</taxon>
        <taxon>Gammaproteobacteria</taxon>
        <taxon>Alteromonadales</taxon>
        <taxon>Ferrimonadaceae</taxon>
        <taxon>Ferrimonas</taxon>
    </lineage>
</organism>
<name>A0A1M5VPA4_9GAMM</name>
<evidence type="ECO:0000259" key="1">
    <source>
        <dbReference type="Pfam" id="PF21130"/>
    </source>
</evidence>
<feature type="domain" description="tRNA-modifying protein YgfZ-like beta-barrel" evidence="1">
    <location>
        <begin position="212"/>
        <end position="272"/>
    </location>
</feature>
<dbReference type="Proteomes" id="UP000184268">
    <property type="component" value="Unassembled WGS sequence"/>
</dbReference>